<gene>
    <name evidence="3" type="ORF">FGO68_gene10667</name>
</gene>
<sequence>MCTNKERFCQEVSIIIGLILLVAIFGTLLTFAFMMESQSSKDVMHWAHNMDIYLSQIWLSTCDYYLENPVLSNVLLATLPVVATFVCVFYNLVCRASIDTITVHQQSWGGRRYEYSKFLHSRLEGGGVQNQDGSNYYIRHTLATQAHEPNHQGKGTPYQIRSKANSTTNQLYNQLPENYVDQTKLADGLTSEIQVRSAKVLDNCAVQLSQQEKGALRRRTSRNRSKPRQTYKTLRVSTSRQRQGQVITPSNPNAGEQ</sequence>
<feature type="transmembrane region" description="Helical" evidence="2">
    <location>
        <begin position="12"/>
        <end position="34"/>
    </location>
</feature>
<accession>A0A8J8T1X2</accession>
<name>A0A8J8T1X2_HALGN</name>
<feature type="transmembrane region" description="Helical" evidence="2">
    <location>
        <begin position="74"/>
        <end position="93"/>
    </location>
</feature>
<evidence type="ECO:0000313" key="4">
    <source>
        <dbReference type="Proteomes" id="UP000785679"/>
    </source>
</evidence>
<keyword evidence="2" id="KW-0812">Transmembrane</keyword>
<dbReference type="AlphaFoldDB" id="A0A8J8T1X2"/>
<organism evidence="3 4">
    <name type="scientific">Halteria grandinella</name>
    <dbReference type="NCBI Taxonomy" id="5974"/>
    <lineage>
        <taxon>Eukaryota</taxon>
        <taxon>Sar</taxon>
        <taxon>Alveolata</taxon>
        <taxon>Ciliophora</taxon>
        <taxon>Intramacronucleata</taxon>
        <taxon>Spirotrichea</taxon>
        <taxon>Stichotrichia</taxon>
        <taxon>Sporadotrichida</taxon>
        <taxon>Halteriidae</taxon>
        <taxon>Halteria</taxon>
    </lineage>
</organism>
<protein>
    <submittedName>
        <fullName evidence="3">Uncharacterized protein</fullName>
    </submittedName>
</protein>
<feature type="compositionally biased region" description="Basic residues" evidence="1">
    <location>
        <begin position="216"/>
        <end position="229"/>
    </location>
</feature>
<keyword evidence="4" id="KW-1185">Reference proteome</keyword>
<evidence type="ECO:0000313" key="3">
    <source>
        <dbReference type="EMBL" id="TNV79159.1"/>
    </source>
</evidence>
<evidence type="ECO:0000256" key="2">
    <source>
        <dbReference type="SAM" id="Phobius"/>
    </source>
</evidence>
<reference evidence="3" key="1">
    <citation type="submission" date="2019-06" db="EMBL/GenBank/DDBJ databases">
        <authorList>
            <person name="Zheng W."/>
        </authorList>
    </citation>
    <scope>NUCLEOTIDE SEQUENCE</scope>
    <source>
        <strain evidence="3">QDHG01</strain>
    </source>
</reference>
<feature type="region of interest" description="Disordered" evidence="1">
    <location>
        <begin position="212"/>
        <end position="257"/>
    </location>
</feature>
<comment type="caution">
    <text evidence="3">The sequence shown here is derived from an EMBL/GenBank/DDBJ whole genome shotgun (WGS) entry which is preliminary data.</text>
</comment>
<keyword evidence="2" id="KW-0472">Membrane</keyword>
<proteinExistence type="predicted"/>
<keyword evidence="2" id="KW-1133">Transmembrane helix</keyword>
<dbReference type="EMBL" id="RRYP01009290">
    <property type="protein sequence ID" value="TNV79159.1"/>
    <property type="molecule type" value="Genomic_DNA"/>
</dbReference>
<feature type="compositionally biased region" description="Polar residues" evidence="1">
    <location>
        <begin position="230"/>
        <end position="257"/>
    </location>
</feature>
<evidence type="ECO:0000256" key="1">
    <source>
        <dbReference type="SAM" id="MobiDB-lite"/>
    </source>
</evidence>
<dbReference type="Proteomes" id="UP000785679">
    <property type="component" value="Unassembled WGS sequence"/>
</dbReference>